<evidence type="ECO:0000256" key="1">
    <source>
        <dbReference type="SAM" id="Phobius"/>
    </source>
</evidence>
<dbReference type="AlphaFoldDB" id="A0A4U8WP31"/>
<proteinExistence type="predicted"/>
<keyword evidence="1" id="KW-0812">Transmembrane</keyword>
<keyword evidence="1" id="KW-1133">Transmembrane helix</keyword>
<sequence length="138" mass="15569">MKSKINNSIIILVVLAISVIVYGRLNKIKNASKLFQTPKERILGIWQAETDPTDKLEFLQNGKVNRYFDNVLQYTEDYDVTNSCEGQTTNSDKLFLKTTDDDGSVSCDIISDGIYEDNTQVLTLITNGQGKIIVFKRP</sequence>
<evidence type="ECO:0000313" key="3">
    <source>
        <dbReference type="Proteomes" id="UP000290013"/>
    </source>
</evidence>
<gene>
    <name evidence="2" type="ORF">NCTC12078_02766</name>
</gene>
<dbReference type="EMBL" id="LR215974">
    <property type="protein sequence ID" value="VFB04728.1"/>
    <property type="molecule type" value="Genomic_DNA"/>
</dbReference>
<reference evidence="2 3" key="1">
    <citation type="submission" date="2019-02" db="EMBL/GenBank/DDBJ databases">
        <authorList>
            <consortium name="Pathogen Informatics"/>
        </authorList>
    </citation>
    <scope>NUCLEOTIDE SEQUENCE [LARGE SCALE GENOMIC DNA]</scope>
    <source>
        <strain evidence="2 3">3012STDY6944375</strain>
    </source>
</reference>
<feature type="transmembrane region" description="Helical" evidence="1">
    <location>
        <begin position="6"/>
        <end position="25"/>
    </location>
</feature>
<protein>
    <recommendedName>
        <fullName evidence="4">Lipocalin-like domain-containing protein</fullName>
    </recommendedName>
</protein>
<evidence type="ECO:0000313" key="2">
    <source>
        <dbReference type="EMBL" id="VFB04728.1"/>
    </source>
</evidence>
<accession>A0A4U8WP31</accession>
<dbReference type="Proteomes" id="UP000290013">
    <property type="component" value="Chromosome"/>
</dbReference>
<organism evidence="2 3">
    <name type="scientific">Chryseobacterium taihuense</name>
    <dbReference type="NCBI Taxonomy" id="1141221"/>
    <lineage>
        <taxon>Bacteria</taxon>
        <taxon>Pseudomonadati</taxon>
        <taxon>Bacteroidota</taxon>
        <taxon>Flavobacteriia</taxon>
        <taxon>Flavobacteriales</taxon>
        <taxon>Weeksellaceae</taxon>
        <taxon>Chryseobacterium group</taxon>
        <taxon>Chryseobacterium</taxon>
    </lineage>
</organism>
<dbReference type="RefSeq" id="WP_130914905.1">
    <property type="nucleotide sequence ID" value="NZ_LR215974.1"/>
</dbReference>
<dbReference type="KEGG" id="ctai:NCTC12078_02766"/>
<name>A0A4U8WP31_9FLAO</name>
<keyword evidence="1" id="KW-0472">Membrane</keyword>
<evidence type="ECO:0008006" key="4">
    <source>
        <dbReference type="Google" id="ProtNLM"/>
    </source>
</evidence>